<keyword evidence="5" id="KW-0282">Flagellum</keyword>
<keyword evidence="7" id="KW-0969">Cilium</keyword>
<dbReference type="Gene3D" id="3.80.10.10">
    <property type="entry name" value="Ribonuclease Inhibitor"/>
    <property type="match status" value="1"/>
</dbReference>
<keyword evidence="6 12" id="KW-0175">Coiled coil</keyword>
<comment type="subcellular location">
    <subcellularLocation>
        <location evidence="1">Cytoplasm</location>
        <location evidence="1">Cytoskeleton</location>
        <location evidence="1">Flagellum axoneme</location>
    </subcellularLocation>
</comment>
<organism evidence="13 14">
    <name type="scientific">Cymbomonas tetramitiformis</name>
    <dbReference type="NCBI Taxonomy" id="36881"/>
    <lineage>
        <taxon>Eukaryota</taxon>
        <taxon>Viridiplantae</taxon>
        <taxon>Chlorophyta</taxon>
        <taxon>Pyramimonadophyceae</taxon>
        <taxon>Pyramimonadales</taxon>
        <taxon>Pyramimonadaceae</taxon>
        <taxon>Cymbomonas</taxon>
    </lineage>
</organism>
<dbReference type="SMART" id="SM00365">
    <property type="entry name" value="LRR_SD22"/>
    <property type="match status" value="5"/>
</dbReference>
<proteinExistence type="inferred from homology"/>
<evidence type="ECO:0000256" key="4">
    <source>
        <dbReference type="ARBA" id="ARBA00022737"/>
    </source>
</evidence>
<dbReference type="PANTHER" id="PTHR45973:SF12">
    <property type="entry name" value="DYNEIN REGULATORY COMPLEX SUBUNIT 3"/>
    <property type="match status" value="1"/>
</dbReference>
<evidence type="ECO:0000256" key="7">
    <source>
        <dbReference type="ARBA" id="ARBA00023069"/>
    </source>
</evidence>
<evidence type="ECO:0000256" key="1">
    <source>
        <dbReference type="ARBA" id="ARBA00004611"/>
    </source>
</evidence>
<name>A0AAE0H325_9CHLO</name>
<keyword evidence="4" id="KW-0677">Repeat</keyword>
<evidence type="ECO:0000313" key="13">
    <source>
        <dbReference type="EMBL" id="KAK3289012.1"/>
    </source>
</evidence>
<keyword evidence="9" id="KW-0966">Cell projection</keyword>
<evidence type="ECO:0000256" key="6">
    <source>
        <dbReference type="ARBA" id="ARBA00023054"/>
    </source>
</evidence>
<keyword evidence="3" id="KW-0433">Leucine-rich repeat</keyword>
<keyword evidence="14" id="KW-1185">Reference proteome</keyword>
<gene>
    <name evidence="13" type="ORF">CYMTET_3539</name>
</gene>
<dbReference type="AlphaFoldDB" id="A0AAE0H325"/>
<dbReference type="GO" id="GO:0005929">
    <property type="term" value="C:cilium"/>
    <property type="evidence" value="ECO:0007669"/>
    <property type="project" value="TreeGrafter"/>
</dbReference>
<keyword evidence="2" id="KW-0963">Cytoplasm</keyword>
<dbReference type="EMBL" id="LGRX02000272">
    <property type="protein sequence ID" value="KAK3289012.1"/>
    <property type="molecule type" value="Genomic_DNA"/>
</dbReference>
<dbReference type="PANTHER" id="PTHR45973">
    <property type="entry name" value="PROTEIN PHOSPHATASE 1 REGULATORY SUBUNIT SDS22-RELATED"/>
    <property type="match status" value="1"/>
</dbReference>
<evidence type="ECO:0000256" key="2">
    <source>
        <dbReference type="ARBA" id="ARBA00022490"/>
    </source>
</evidence>
<accession>A0AAE0H325</accession>
<dbReference type="SUPFAM" id="SSF52075">
    <property type="entry name" value="Outer arm dynein light chain 1"/>
    <property type="match status" value="1"/>
</dbReference>
<evidence type="ECO:0000256" key="9">
    <source>
        <dbReference type="ARBA" id="ARBA00023273"/>
    </source>
</evidence>
<sequence>MENVEPNVINDELVRACIQVEGHTEGLEDKRKGTSFEEVETLSFSFKNIMKVDNLRGLTNLTKLQLDNNIISKVENIAHLVHLKWLDLSFNNILKIEGLNTLTKLTDLSLFNNRIEELAGIDNLSELNVLSIGNNNIENLENIMYLRRFKNLRLVNIAGNPMCKDPEYRSYVLSHLKKLKYLDYRLVDETSVAAAREQYQDEMIELEEREDEEDRKEKADQEKATHMELMEAANMSGVESLFEDMLRDDPEFNKLRLVPNLTDALNEFRDKYNSYTEEFRTLMLEQHEKKKEERALFLETIEKATTVKDQEARRLIIEFDRVKKRTFREIRDDPGTAEMKLQMPRQENQVLRDKLMELEMQTVEIVSDLCQEFERNYSELVDANKQHYNGYFTQIRDLENVYFDSVTGQAMTLLDEFAQNKLEDIHDDARSLLQDKDTLLNSVQASHDAHTSKMDGLEDVLINQEINRCNGLFEGDKAWEHKRNRDRISEIWNLIDRNKVDIEEMMALEEPNE</sequence>
<evidence type="ECO:0000256" key="12">
    <source>
        <dbReference type="SAM" id="Coils"/>
    </source>
</evidence>
<keyword evidence="8" id="KW-0206">Cytoskeleton</keyword>
<dbReference type="Pfam" id="PF14580">
    <property type="entry name" value="LRR_9"/>
    <property type="match status" value="1"/>
</dbReference>
<dbReference type="InterPro" id="IPR032675">
    <property type="entry name" value="LRR_dom_sf"/>
</dbReference>
<dbReference type="PROSITE" id="PS51450">
    <property type="entry name" value="LRR"/>
    <property type="match status" value="4"/>
</dbReference>
<reference evidence="13 14" key="1">
    <citation type="journal article" date="2015" name="Genome Biol. Evol.">
        <title>Comparative Genomics of a Bacterivorous Green Alga Reveals Evolutionary Causalities and Consequences of Phago-Mixotrophic Mode of Nutrition.</title>
        <authorList>
            <person name="Burns J.A."/>
            <person name="Paasch A."/>
            <person name="Narechania A."/>
            <person name="Kim E."/>
        </authorList>
    </citation>
    <scope>NUCLEOTIDE SEQUENCE [LARGE SCALE GENOMIC DNA]</scope>
    <source>
        <strain evidence="13 14">PLY_AMNH</strain>
    </source>
</reference>
<evidence type="ECO:0000313" key="14">
    <source>
        <dbReference type="Proteomes" id="UP001190700"/>
    </source>
</evidence>
<evidence type="ECO:0000256" key="11">
    <source>
        <dbReference type="ARBA" id="ARBA00040950"/>
    </source>
</evidence>
<evidence type="ECO:0000256" key="10">
    <source>
        <dbReference type="ARBA" id="ARBA00038378"/>
    </source>
</evidence>
<dbReference type="InterPro" id="IPR001611">
    <property type="entry name" value="Leu-rich_rpt"/>
</dbReference>
<protein>
    <recommendedName>
        <fullName evidence="11">Dynein regulatory complex subunit 3</fullName>
    </recommendedName>
</protein>
<dbReference type="Proteomes" id="UP001190700">
    <property type="component" value="Unassembled WGS sequence"/>
</dbReference>
<evidence type="ECO:0000256" key="5">
    <source>
        <dbReference type="ARBA" id="ARBA00022846"/>
    </source>
</evidence>
<dbReference type="InterPro" id="IPR050576">
    <property type="entry name" value="Cilia_flagella_integrity"/>
</dbReference>
<comment type="similarity">
    <text evidence="10">Belongs to the DRC3 family.</text>
</comment>
<comment type="caution">
    <text evidence="13">The sequence shown here is derived from an EMBL/GenBank/DDBJ whole genome shotgun (WGS) entry which is preliminary data.</text>
</comment>
<feature type="coiled-coil region" evidence="12">
    <location>
        <begin position="192"/>
        <end position="229"/>
    </location>
</feature>
<evidence type="ECO:0000256" key="8">
    <source>
        <dbReference type="ARBA" id="ARBA00023212"/>
    </source>
</evidence>
<evidence type="ECO:0000256" key="3">
    <source>
        <dbReference type="ARBA" id="ARBA00022614"/>
    </source>
</evidence>